<evidence type="ECO:0000256" key="3">
    <source>
        <dbReference type="RuleBase" id="RU003494"/>
    </source>
</evidence>
<dbReference type="InterPro" id="IPR036249">
    <property type="entry name" value="Thioredoxin-like_sf"/>
</dbReference>
<proteinExistence type="inferred from homology"/>
<evidence type="ECO:0000313" key="6">
    <source>
        <dbReference type="EMBL" id="SEB23640.1"/>
    </source>
</evidence>
<evidence type="ECO:0000256" key="2">
    <source>
        <dbReference type="ARBA" id="ARBA00022679"/>
    </source>
</evidence>
<evidence type="ECO:0000256" key="1">
    <source>
        <dbReference type="ARBA" id="ARBA00007409"/>
    </source>
</evidence>
<sequence>MITIWGRANSVNVQKVLWCCDELSLPYERIDAGMQFGRNNTPDYLAMNPTGKVPTLVDGDYVLWESNSILRYLTMQYGPPSRILYPVDPKIRAGIDRWLDWALSTLQPAERPVFWSLVRTPAAARDLAALERDVEAVGVLWKQLDTHLVGRFFLETDHFTLADIVLGAYAKRWFGLEGIERGSMPNLERWYSRLETRPGFQKYIDLPLT</sequence>
<dbReference type="FunFam" id="3.40.30.10:FF:000039">
    <property type="entry name" value="Glutathione S-transferase domain"/>
    <property type="match status" value="1"/>
</dbReference>
<dbReference type="SUPFAM" id="SSF47616">
    <property type="entry name" value="GST C-terminal domain-like"/>
    <property type="match status" value="1"/>
</dbReference>
<dbReference type="EMBL" id="FNRQ01000012">
    <property type="protein sequence ID" value="SEB23640.1"/>
    <property type="molecule type" value="Genomic_DNA"/>
</dbReference>
<dbReference type="SUPFAM" id="SSF52833">
    <property type="entry name" value="Thioredoxin-like"/>
    <property type="match status" value="1"/>
</dbReference>
<gene>
    <name evidence="6" type="ORF">SAMN05192564_11229</name>
</gene>
<dbReference type="InterPro" id="IPR004045">
    <property type="entry name" value="Glutathione_S-Trfase_N"/>
</dbReference>
<reference evidence="7" key="1">
    <citation type="submission" date="2016-10" db="EMBL/GenBank/DDBJ databases">
        <authorList>
            <person name="Varghese N."/>
            <person name="Submissions S."/>
        </authorList>
    </citation>
    <scope>NUCLEOTIDE SEQUENCE [LARGE SCALE GENOMIC DNA]</scope>
    <source>
        <strain evidence="7">LMG 24000</strain>
    </source>
</reference>
<feature type="domain" description="GST N-terminal" evidence="4">
    <location>
        <begin position="1"/>
        <end position="81"/>
    </location>
</feature>
<dbReference type="InterPro" id="IPR004046">
    <property type="entry name" value="GST_C"/>
</dbReference>
<dbReference type="Gene3D" id="1.20.1050.10">
    <property type="match status" value="1"/>
</dbReference>
<dbReference type="Pfam" id="PF02798">
    <property type="entry name" value="GST_N"/>
    <property type="match status" value="1"/>
</dbReference>
<dbReference type="SFLD" id="SFLDS00019">
    <property type="entry name" value="Glutathione_Transferase_(cytos"/>
    <property type="match status" value="1"/>
</dbReference>
<dbReference type="InterPro" id="IPR010987">
    <property type="entry name" value="Glutathione-S-Trfase_C-like"/>
</dbReference>
<dbReference type="Pfam" id="PF00043">
    <property type="entry name" value="GST_C"/>
    <property type="match status" value="1"/>
</dbReference>
<dbReference type="STRING" id="83784.SAMN05192564_11229"/>
<keyword evidence="2 6" id="KW-0808">Transferase</keyword>
<organism evidence="6 7">
    <name type="scientific">Paraburkholderia sartisoli</name>
    <dbReference type="NCBI Taxonomy" id="83784"/>
    <lineage>
        <taxon>Bacteria</taxon>
        <taxon>Pseudomonadati</taxon>
        <taxon>Pseudomonadota</taxon>
        <taxon>Betaproteobacteria</taxon>
        <taxon>Burkholderiales</taxon>
        <taxon>Burkholderiaceae</taxon>
        <taxon>Paraburkholderia</taxon>
    </lineage>
</organism>
<dbReference type="RefSeq" id="WP_090537733.1">
    <property type="nucleotide sequence ID" value="NZ_FNRQ01000012.1"/>
</dbReference>
<dbReference type="InterPro" id="IPR040079">
    <property type="entry name" value="Glutathione_S-Trfase"/>
</dbReference>
<dbReference type="InterPro" id="IPR036282">
    <property type="entry name" value="Glutathione-S-Trfase_C_sf"/>
</dbReference>
<dbReference type="Gene3D" id="3.40.30.10">
    <property type="entry name" value="Glutaredoxin"/>
    <property type="match status" value="1"/>
</dbReference>
<dbReference type="CDD" id="cd03047">
    <property type="entry name" value="GST_N_2"/>
    <property type="match status" value="1"/>
</dbReference>
<protein>
    <submittedName>
        <fullName evidence="6">Glutathione S-transferase</fullName>
    </submittedName>
</protein>
<accession>A0A1H4HQD4</accession>
<dbReference type="Proteomes" id="UP000198638">
    <property type="component" value="Unassembled WGS sequence"/>
</dbReference>
<name>A0A1H4HQD4_9BURK</name>
<dbReference type="SFLD" id="SFLDG00358">
    <property type="entry name" value="Main_(cytGST)"/>
    <property type="match status" value="1"/>
</dbReference>
<comment type="similarity">
    <text evidence="1 3">Belongs to the GST superfamily.</text>
</comment>
<dbReference type="AlphaFoldDB" id="A0A1H4HQD4"/>
<dbReference type="PANTHER" id="PTHR44051">
    <property type="entry name" value="GLUTATHIONE S-TRANSFERASE-RELATED"/>
    <property type="match status" value="1"/>
</dbReference>
<dbReference type="PROSITE" id="PS50404">
    <property type="entry name" value="GST_NTER"/>
    <property type="match status" value="1"/>
</dbReference>
<dbReference type="SFLD" id="SFLDG01150">
    <property type="entry name" value="Main.1:_Beta-like"/>
    <property type="match status" value="1"/>
</dbReference>
<evidence type="ECO:0000259" key="5">
    <source>
        <dbReference type="PROSITE" id="PS50405"/>
    </source>
</evidence>
<evidence type="ECO:0000313" key="7">
    <source>
        <dbReference type="Proteomes" id="UP000198638"/>
    </source>
</evidence>
<feature type="domain" description="GST C-terminal" evidence="5">
    <location>
        <begin position="88"/>
        <end position="209"/>
    </location>
</feature>
<evidence type="ECO:0000259" key="4">
    <source>
        <dbReference type="PROSITE" id="PS50404"/>
    </source>
</evidence>
<dbReference type="OrthoDB" id="5958450at2"/>
<dbReference type="PANTHER" id="PTHR44051:SF19">
    <property type="entry name" value="DISULFIDE-BOND OXIDOREDUCTASE YFCG"/>
    <property type="match status" value="1"/>
</dbReference>
<dbReference type="GO" id="GO:0016740">
    <property type="term" value="F:transferase activity"/>
    <property type="evidence" value="ECO:0007669"/>
    <property type="project" value="UniProtKB-KW"/>
</dbReference>
<dbReference type="PROSITE" id="PS50405">
    <property type="entry name" value="GST_CTER"/>
    <property type="match status" value="1"/>
</dbReference>
<keyword evidence="7" id="KW-1185">Reference proteome</keyword>